<dbReference type="InterPro" id="IPR050491">
    <property type="entry name" value="AmpC-like"/>
</dbReference>
<dbReference type="OrthoDB" id="119951at2"/>
<keyword evidence="3" id="KW-1185">Reference proteome</keyword>
<dbReference type="PANTHER" id="PTHR46825:SF8">
    <property type="entry name" value="BETA-LACTAMASE-RELATED"/>
    <property type="match status" value="1"/>
</dbReference>
<organism evidence="2 3">
    <name type="scientific">Deinococcus peraridilitoris (strain DSM 19664 / LMG 22246 / CIP 109416 / KR-200)</name>
    <dbReference type="NCBI Taxonomy" id="937777"/>
    <lineage>
        <taxon>Bacteria</taxon>
        <taxon>Thermotogati</taxon>
        <taxon>Deinococcota</taxon>
        <taxon>Deinococci</taxon>
        <taxon>Deinococcales</taxon>
        <taxon>Deinococcaceae</taxon>
        <taxon>Deinococcus</taxon>
    </lineage>
</organism>
<gene>
    <name evidence="2" type="ordered locus">Deipe_3973</name>
</gene>
<dbReference type="InterPro" id="IPR012338">
    <property type="entry name" value="Beta-lactam/transpept-like"/>
</dbReference>
<dbReference type="SUPFAM" id="SSF56601">
    <property type="entry name" value="beta-lactamase/transpeptidase-like"/>
    <property type="match status" value="1"/>
</dbReference>
<dbReference type="AlphaFoldDB" id="L0A6A3"/>
<evidence type="ECO:0000313" key="3">
    <source>
        <dbReference type="Proteomes" id="UP000010467"/>
    </source>
</evidence>
<evidence type="ECO:0000259" key="1">
    <source>
        <dbReference type="Pfam" id="PF00144"/>
    </source>
</evidence>
<dbReference type="PATRIC" id="fig|937777.3.peg.3989"/>
<protein>
    <submittedName>
        <fullName evidence="2">Penicillin-binding protein, beta-lactamase class C</fullName>
    </submittedName>
</protein>
<feature type="domain" description="Beta-lactamase-related" evidence="1">
    <location>
        <begin position="23"/>
        <end position="351"/>
    </location>
</feature>
<reference evidence="3" key="1">
    <citation type="submission" date="2012-03" db="EMBL/GenBank/DDBJ databases">
        <title>Complete sequence of plasmid 1 of Deinococcus peraridilitoris DSM 19664.</title>
        <authorList>
            <person name="Lucas S."/>
            <person name="Copeland A."/>
            <person name="Lapidus A."/>
            <person name="Glavina del Rio T."/>
            <person name="Dalin E."/>
            <person name="Tice H."/>
            <person name="Bruce D."/>
            <person name="Goodwin L."/>
            <person name="Pitluck S."/>
            <person name="Peters L."/>
            <person name="Mikhailova N."/>
            <person name="Lu M."/>
            <person name="Kyrpides N."/>
            <person name="Mavromatis K."/>
            <person name="Ivanova N."/>
            <person name="Brettin T."/>
            <person name="Detter J.C."/>
            <person name="Han C."/>
            <person name="Larimer F."/>
            <person name="Land M."/>
            <person name="Hauser L."/>
            <person name="Markowitz V."/>
            <person name="Cheng J.-F."/>
            <person name="Hugenholtz P."/>
            <person name="Woyke T."/>
            <person name="Wu D."/>
            <person name="Pukall R."/>
            <person name="Steenblock K."/>
            <person name="Brambilla E."/>
            <person name="Klenk H.-P."/>
            <person name="Eisen J.A."/>
        </authorList>
    </citation>
    <scope>NUCLEOTIDE SEQUENCE [LARGE SCALE GENOMIC DNA]</scope>
    <source>
        <strain evidence="3">DSM 19664 / LMG 22246 / CIP 109416 / KR-200</strain>
        <plasmid evidence="3">Plasmid pDEIPE01</plasmid>
    </source>
</reference>
<sequence length="463" mass="50783">MTHPVPVTPLTLDRTQLEALAERTTSLMAQYAVPGVTLGLLTPGGQHELSFGVTSIEHPLPVTPDTLFQIGSVTKTFVALAIMRLVERGDLQLDDRVREYLPDFRLSDQDVAARVTVRQLLNHTAGWAGDHFENTGEGDDALARMMLSVAQLPQVTPLGEVWSYNNAAFYVAGRVIEVVTRQTFEAALRDLVLTPLGLDTSFFFPDEVMTRRFAVGHVIQGGEPVVARPWGLGRSANAAGGLACSVRDLLRYAQFHLRDGTAISGARLLSPDSMQVMHTPTVAAAGDRAMAVSWFVHDESGVRTLMHGGATNGQMATFQLVPERGFAFVALTNGDQGEAVYAELTRWIRQHLLGLVPVQEEYLQVSADVLHELVGRYVMAGAGDVIEVTTDAEGLLLRMIEGDYSSIASVPSDPQPPYRARFYAPDKLVLVDGPYRGTRADVLRFPDGRLRWLRKSRVYVPQH</sequence>
<accession>L0A6A3</accession>
<geneLocation type="plasmid" evidence="2 3">
    <name>pDEIPE01</name>
</geneLocation>
<dbReference type="KEGG" id="dpd:Deipe_3973"/>
<keyword evidence="2" id="KW-0614">Plasmid</keyword>
<name>L0A6A3_DEIPD</name>
<dbReference type="InterPro" id="IPR001466">
    <property type="entry name" value="Beta-lactam-related"/>
</dbReference>
<dbReference type="PANTHER" id="PTHR46825">
    <property type="entry name" value="D-ALANYL-D-ALANINE-CARBOXYPEPTIDASE/ENDOPEPTIDASE AMPH"/>
    <property type="match status" value="1"/>
</dbReference>
<dbReference type="Gene3D" id="3.40.710.10">
    <property type="entry name" value="DD-peptidase/beta-lactamase superfamily"/>
    <property type="match status" value="1"/>
</dbReference>
<dbReference type="RefSeq" id="WP_015231278.1">
    <property type="nucleotide sequence ID" value="NC_019789.1"/>
</dbReference>
<evidence type="ECO:0000313" key="2">
    <source>
        <dbReference type="EMBL" id="AFZ69376.1"/>
    </source>
</evidence>
<dbReference type="Pfam" id="PF00144">
    <property type="entry name" value="Beta-lactamase"/>
    <property type="match status" value="1"/>
</dbReference>
<dbReference type="EMBL" id="CP003383">
    <property type="protein sequence ID" value="AFZ69376.1"/>
    <property type="molecule type" value="Genomic_DNA"/>
</dbReference>
<proteinExistence type="predicted"/>
<dbReference type="Proteomes" id="UP000010467">
    <property type="component" value="Plasmid pDEIPE01"/>
</dbReference>
<dbReference type="HOGENOM" id="CLU_020027_13_0_0"/>